<evidence type="ECO:0000313" key="1">
    <source>
        <dbReference type="EMBL" id="OEH76755.1"/>
    </source>
</evidence>
<dbReference type="AlphaFoldDB" id="A0A1D3D000"/>
<dbReference type="OrthoDB" id="347660at2759"/>
<dbReference type="VEuPathDB" id="ToxoDB:cyc_07271"/>
<dbReference type="EMBL" id="JROU02001332">
    <property type="protein sequence ID" value="OEH76755.1"/>
    <property type="molecule type" value="Genomic_DNA"/>
</dbReference>
<comment type="caution">
    <text evidence="1">The sequence shown here is derived from an EMBL/GenBank/DDBJ whole genome shotgun (WGS) entry which is preliminary data.</text>
</comment>
<proteinExistence type="predicted"/>
<dbReference type="Proteomes" id="UP000095192">
    <property type="component" value="Unassembled WGS sequence"/>
</dbReference>
<name>A0A1D3D000_9EIME</name>
<organism evidence="1 2">
    <name type="scientific">Cyclospora cayetanensis</name>
    <dbReference type="NCBI Taxonomy" id="88456"/>
    <lineage>
        <taxon>Eukaryota</taxon>
        <taxon>Sar</taxon>
        <taxon>Alveolata</taxon>
        <taxon>Apicomplexa</taxon>
        <taxon>Conoidasida</taxon>
        <taxon>Coccidia</taxon>
        <taxon>Eucoccidiorida</taxon>
        <taxon>Eimeriorina</taxon>
        <taxon>Eimeriidae</taxon>
        <taxon>Cyclospora</taxon>
    </lineage>
</organism>
<protein>
    <submittedName>
        <fullName evidence="1">Uncharacterized protein</fullName>
    </submittedName>
</protein>
<keyword evidence="2" id="KW-1185">Reference proteome</keyword>
<sequence>MKVPSPVRSRLRVSISSPSMCRLFSSFLVFAGFLLFAHASVAPKPTPSSGKASSEKQYGAEGERGPTHLGRLHEYKRVGADLVGLWREYTAMTDALSHAMRDYNVAIRQEQRAELSRVLATKHQKAEALVLQQKKHGGSTFPTSRIYGDIASLKEIKKQMKRLEKKVGQIPPYSRPEENVMMIQAGTTPVNVARALSQSSAILFHKSFASYFSHLITFKREYDVLHSSLFSMKTTANGTGRKNLIKEAAEHSNFYDPEAPFSLHLHKAK</sequence>
<dbReference type="GeneID" id="34623267"/>
<reference evidence="1 2" key="1">
    <citation type="journal article" date="2016" name="BMC Genomics">
        <title>Comparative genomics reveals Cyclospora cayetanensis possesses coccidia-like metabolism and invasion components but unique surface antigens.</title>
        <authorList>
            <person name="Liu S."/>
            <person name="Wang L."/>
            <person name="Zheng H."/>
            <person name="Xu Z."/>
            <person name="Roellig D.M."/>
            <person name="Li N."/>
            <person name="Frace M.A."/>
            <person name="Tang K."/>
            <person name="Arrowood M.J."/>
            <person name="Moss D.M."/>
            <person name="Zhang L."/>
            <person name="Feng Y."/>
            <person name="Xiao L."/>
        </authorList>
    </citation>
    <scope>NUCLEOTIDE SEQUENCE [LARGE SCALE GENOMIC DNA]</scope>
    <source>
        <strain evidence="1 2">CHN_HEN01</strain>
    </source>
</reference>
<gene>
    <name evidence="1" type="ORF">cyc_07271</name>
</gene>
<dbReference type="VEuPathDB" id="ToxoDB:LOC34623267"/>
<accession>A0A1D3D000</accession>
<evidence type="ECO:0000313" key="2">
    <source>
        <dbReference type="Proteomes" id="UP000095192"/>
    </source>
</evidence>